<dbReference type="AlphaFoldDB" id="A0A1V9GDJ9"/>
<proteinExistence type="predicted"/>
<sequence length="261" mass="28336">MRTYLKIIAFTGVLLGCKKIISPQLNHATPQLYIQGAVSDTAGPYFVTIVKTIGFYDSNEFPGVSGAVISITDSTAGITDQLIETGTTGVYSTRTIMQGIPGHTYLLQVTLDGKIYTASSTMPQPVLLDSVTFNTSDTAEIAAVANYQDPSNAINYYKYNLVLNGVRVKRFSTFEDRLSNGRYIRDKIDADTGEIKRNYSVQLNLVGIDAAVYNYLHEAEGVAYDNDDLVSPATPGSNIRGGCLGYFSAQTVSNKTAVVKY</sequence>
<dbReference type="Proteomes" id="UP000192276">
    <property type="component" value="Unassembled WGS sequence"/>
</dbReference>
<dbReference type="RefSeq" id="WP_081159309.1">
    <property type="nucleotide sequence ID" value="NZ_LWBP01000001.1"/>
</dbReference>
<gene>
    <name evidence="1" type="ORF">A4R26_02155</name>
</gene>
<evidence type="ECO:0000313" key="2">
    <source>
        <dbReference type="Proteomes" id="UP000192276"/>
    </source>
</evidence>
<name>A0A1V9GDJ9_9BACT</name>
<accession>A0A1V9GDJ9</accession>
<organism evidence="1 2">
    <name type="scientific">Niastella populi</name>
    <dbReference type="NCBI Taxonomy" id="550983"/>
    <lineage>
        <taxon>Bacteria</taxon>
        <taxon>Pseudomonadati</taxon>
        <taxon>Bacteroidota</taxon>
        <taxon>Chitinophagia</taxon>
        <taxon>Chitinophagales</taxon>
        <taxon>Chitinophagaceae</taxon>
        <taxon>Niastella</taxon>
    </lineage>
</organism>
<dbReference type="OrthoDB" id="647456at2"/>
<reference evidence="2" key="1">
    <citation type="submission" date="2016-04" db="EMBL/GenBank/DDBJ databases">
        <authorList>
            <person name="Chen L."/>
            <person name="Zhuang W."/>
            <person name="Wang G."/>
        </authorList>
    </citation>
    <scope>NUCLEOTIDE SEQUENCE [LARGE SCALE GENOMIC DNA]</scope>
    <source>
        <strain evidence="2">208</strain>
    </source>
</reference>
<dbReference type="STRING" id="550983.A4R26_02155"/>
<evidence type="ECO:0000313" key="1">
    <source>
        <dbReference type="EMBL" id="OQP68622.1"/>
    </source>
</evidence>
<keyword evidence="2" id="KW-1185">Reference proteome</keyword>
<comment type="caution">
    <text evidence="1">The sequence shown here is derived from an EMBL/GenBank/DDBJ whole genome shotgun (WGS) entry which is preliminary data.</text>
</comment>
<dbReference type="InterPro" id="IPR025345">
    <property type="entry name" value="DUF4249"/>
</dbReference>
<dbReference type="PROSITE" id="PS51257">
    <property type="entry name" value="PROKAR_LIPOPROTEIN"/>
    <property type="match status" value="1"/>
</dbReference>
<protein>
    <recommendedName>
        <fullName evidence="3">DUF4249 domain-containing protein</fullName>
    </recommendedName>
</protein>
<dbReference type="EMBL" id="LWBP01000001">
    <property type="protein sequence ID" value="OQP68622.1"/>
    <property type="molecule type" value="Genomic_DNA"/>
</dbReference>
<evidence type="ECO:0008006" key="3">
    <source>
        <dbReference type="Google" id="ProtNLM"/>
    </source>
</evidence>
<dbReference type="Pfam" id="PF14054">
    <property type="entry name" value="DUF4249"/>
    <property type="match status" value="1"/>
</dbReference>